<sequence length="378" mass="43846">MKDTLHFKALTQKNCYAVSSLTEDTLFVDIETTGLSAEKNHIYCIGCSYLTGDQIAVRLLFAENKEEEILILQTFADLCSGFDKLITFNGTTFDVPFLRHRFEHFQIPSPLEALSHTDLYQEIRHLKKLLPLTSYKQKSIELFLGINREDQYTGKELIKLYKSYAKDPEDEALQLLLLHNKEDVFGMYDLLEILSYTYFLQGHFQLSDMEIQSVSGDLFFNITLMPDILLPQTVHCIQEHATLVMHPNKVLLSFPVFHGALRHYFPDYKNYYYLPEEHTIIHKSLGTYIDPDHRQKATKENCYLEKSCYYLTLPYASSDHYLKQDLADKSTYLELPGTDDAFPKGYRLPPEQFSTLEDFVHLYCQTILSGKDSISKSK</sequence>
<name>A0A2V1JW19_EUBRA</name>
<dbReference type="SUPFAM" id="SSF53098">
    <property type="entry name" value="Ribonuclease H-like"/>
    <property type="match status" value="1"/>
</dbReference>
<gene>
    <name evidence="2" type="ORF">LG34_08310</name>
</gene>
<feature type="domain" description="YprB ribonuclease H-like" evidence="1">
    <location>
        <begin position="26"/>
        <end position="193"/>
    </location>
</feature>
<dbReference type="OrthoDB" id="9790530at2"/>
<dbReference type="InterPro" id="IPR036397">
    <property type="entry name" value="RNaseH_sf"/>
</dbReference>
<dbReference type="GO" id="GO:0003676">
    <property type="term" value="F:nucleic acid binding"/>
    <property type="evidence" value="ECO:0007669"/>
    <property type="project" value="InterPro"/>
</dbReference>
<evidence type="ECO:0000313" key="2">
    <source>
        <dbReference type="EMBL" id="PWE86688.1"/>
    </source>
</evidence>
<proteinExistence type="predicted"/>
<dbReference type="InterPro" id="IPR012337">
    <property type="entry name" value="RNaseH-like_sf"/>
</dbReference>
<dbReference type="Gene3D" id="3.30.420.10">
    <property type="entry name" value="Ribonuclease H-like superfamily/Ribonuclease H"/>
    <property type="match status" value="1"/>
</dbReference>
<keyword evidence="3" id="KW-1185">Reference proteome</keyword>
<dbReference type="PANTHER" id="PTHR38462">
    <property type="entry name" value="EXONUCLEASE-LIKE PROTEIN"/>
    <property type="match status" value="1"/>
</dbReference>
<dbReference type="Pfam" id="PF13482">
    <property type="entry name" value="RNase_H_2"/>
    <property type="match status" value="1"/>
</dbReference>
<comment type="caution">
    <text evidence="2">The sequence shown here is derived from an EMBL/GenBank/DDBJ whole genome shotgun (WGS) entry which is preliminary data.</text>
</comment>
<protein>
    <recommendedName>
        <fullName evidence="1">YprB ribonuclease H-like domain-containing protein</fullName>
    </recommendedName>
</protein>
<dbReference type="EMBL" id="JRFU01000089">
    <property type="protein sequence ID" value="PWE86688.1"/>
    <property type="molecule type" value="Genomic_DNA"/>
</dbReference>
<dbReference type="PANTHER" id="PTHR38462:SF1">
    <property type="entry name" value="YPRB RIBONUCLEASE H-LIKE DOMAIN-CONTAINING PROTEIN"/>
    <property type="match status" value="1"/>
</dbReference>
<dbReference type="AlphaFoldDB" id="A0A2V1JW19"/>
<evidence type="ECO:0000259" key="1">
    <source>
        <dbReference type="Pfam" id="PF13482"/>
    </source>
</evidence>
<dbReference type="Proteomes" id="UP000245288">
    <property type="component" value="Unassembled WGS sequence"/>
</dbReference>
<dbReference type="InterPro" id="IPR038720">
    <property type="entry name" value="YprB_RNase_H-like_dom"/>
</dbReference>
<accession>A0A2V1JW19</accession>
<organism evidence="2 3">
    <name type="scientific">Eubacterium ramulus</name>
    <dbReference type="NCBI Taxonomy" id="39490"/>
    <lineage>
        <taxon>Bacteria</taxon>
        <taxon>Bacillati</taxon>
        <taxon>Bacillota</taxon>
        <taxon>Clostridia</taxon>
        <taxon>Eubacteriales</taxon>
        <taxon>Eubacteriaceae</taxon>
        <taxon>Eubacterium</taxon>
    </lineage>
</organism>
<evidence type="ECO:0000313" key="3">
    <source>
        <dbReference type="Proteomes" id="UP000245288"/>
    </source>
</evidence>
<reference evidence="2 3" key="1">
    <citation type="submission" date="2014-09" db="EMBL/GenBank/DDBJ databases">
        <title>Butyrate-producing bacteria isolated from human gut.</title>
        <authorList>
            <person name="Zhang Q."/>
            <person name="Zhao L."/>
        </authorList>
    </citation>
    <scope>NUCLEOTIDE SEQUENCE [LARGE SCALE GENOMIC DNA]</scope>
    <source>
        <strain evidence="2 3">21</strain>
    </source>
</reference>
<dbReference type="RefSeq" id="WP_109215599.1">
    <property type="nucleotide sequence ID" value="NZ_CABMEW010000004.1"/>
</dbReference>